<dbReference type="RefSeq" id="WP_248591508.1">
    <property type="nucleotide sequence ID" value="NZ_BAABEB010000011.1"/>
</dbReference>
<evidence type="ECO:0000313" key="2">
    <source>
        <dbReference type="EMBL" id="UPT22991.1"/>
    </source>
</evidence>
<gene>
    <name evidence="2" type="ORF">FOF52_20275</name>
</gene>
<feature type="transmembrane region" description="Helical" evidence="1">
    <location>
        <begin position="31"/>
        <end position="57"/>
    </location>
</feature>
<evidence type="ECO:0000256" key="1">
    <source>
        <dbReference type="SAM" id="Phobius"/>
    </source>
</evidence>
<feature type="transmembrane region" description="Helical" evidence="1">
    <location>
        <begin position="63"/>
        <end position="83"/>
    </location>
</feature>
<feature type="transmembrane region" description="Helical" evidence="1">
    <location>
        <begin position="95"/>
        <end position="114"/>
    </location>
</feature>
<sequence>MTSSAEHTSPRPEAAADTEAFDRRLHGALAVLNGVFLAALGFAGGIVLGLCASWTSWLWLTGTVGRVLGVVTVLLFLAVLFSGTRAVGWATGAKWGPGTFAAGWLLAGVALTGYSSGGDVLVTSAVPNYLFLYGGVGAVILGTVLTPETGREVTRDARTSAPS</sequence>
<keyword evidence="1" id="KW-0472">Membrane</keyword>
<accession>A0ABY4L5R1</accession>
<keyword evidence="1" id="KW-0812">Transmembrane</keyword>
<dbReference type="Proteomes" id="UP000832041">
    <property type="component" value="Chromosome"/>
</dbReference>
<name>A0ABY4L5R1_THEAE</name>
<evidence type="ECO:0000313" key="3">
    <source>
        <dbReference type="Proteomes" id="UP000832041"/>
    </source>
</evidence>
<protein>
    <submittedName>
        <fullName evidence="2">Uncharacterized protein</fullName>
    </submittedName>
</protein>
<reference evidence="2 3" key="1">
    <citation type="submission" date="2020-04" db="EMBL/GenBank/DDBJ databases">
        <title>Thermobifida alba genome sequencing and assembly.</title>
        <authorList>
            <person name="Luzics S."/>
            <person name="Horvath B."/>
            <person name="Nagy I."/>
            <person name="Toth A."/>
            <person name="Nagy I."/>
            <person name="Kukolya J."/>
        </authorList>
    </citation>
    <scope>NUCLEOTIDE SEQUENCE [LARGE SCALE GENOMIC DNA]</scope>
    <source>
        <strain evidence="2 3">DSM 43795</strain>
    </source>
</reference>
<organism evidence="2 3">
    <name type="scientific">Thermobifida alba</name>
    <name type="common">Thermomonospora alba</name>
    <dbReference type="NCBI Taxonomy" id="53522"/>
    <lineage>
        <taxon>Bacteria</taxon>
        <taxon>Bacillati</taxon>
        <taxon>Actinomycetota</taxon>
        <taxon>Actinomycetes</taxon>
        <taxon>Streptosporangiales</taxon>
        <taxon>Nocardiopsidaceae</taxon>
        <taxon>Thermobifida</taxon>
    </lineage>
</organism>
<feature type="transmembrane region" description="Helical" evidence="1">
    <location>
        <begin position="126"/>
        <end position="145"/>
    </location>
</feature>
<keyword evidence="1" id="KW-1133">Transmembrane helix</keyword>
<dbReference type="EMBL" id="CP051627">
    <property type="protein sequence ID" value="UPT22991.1"/>
    <property type="molecule type" value="Genomic_DNA"/>
</dbReference>
<proteinExistence type="predicted"/>
<keyword evidence="3" id="KW-1185">Reference proteome</keyword>